<dbReference type="InterPro" id="IPR006660">
    <property type="entry name" value="Arsenate_reductase-like"/>
</dbReference>
<dbReference type="PANTHER" id="PTHR30041:SF4">
    <property type="entry name" value="ARSENATE REDUCTASE"/>
    <property type="match status" value="1"/>
</dbReference>
<dbReference type="STRING" id="1212489.Ldro_0840"/>
<evidence type="ECO:0000256" key="2">
    <source>
        <dbReference type="ARBA" id="ARBA00023002"/>
    </source>
</evidence>
<evidence type="ECO:0000313" key="5">
    <source>
        <dbReference type="EMBL" id="KTC88246.1"/>
    </source>
</evidence>
<dbReference type="SUPFAM" id="SSF52833">
    <property type="entry name" value="Thioredoxin-like"/>
    <property type="match status" value="1"/>
</dbReference>
<comment type="catalytic activity">
    <reaction evidence="4">
        <text>[glutaredoxin]-dithiol + arsenate + glutathione + H(+) = glutathionyl-S-S-[glutaredoxin] + arsenite + H2O</text>
        <dbReference type="Rhea" id="RHEA:22016"/>
        <dbReference type="Rhea" id="RHEA-COMP:10729"/>
        <dbReference type="Rhea" id="RHEA-COMP:17668"/>
        <dbReference type="ChEBI" id="CHEBI:15377"/>
        <dbReference type="ChEBI" id="CHEBI:15378"/>
        <dbReference type="ChEBI" id="CHEBI:29242"/>
        <dbReference type="ChEBI" id="CHEBI:29950"/>
        <dbReference type="ChEBI" id="CHEBI:48597"/>
        <dbReference type="ChEBI" id="CHEBI:57925"/>
        <dbReference type="ChEBI" id="CHEBI:146199"/>
        <dbReference type="EC" id="1.20.4.1"/>
    </reaction>
</comment>
<dbReference type="NCBIfam" id="TIGR00014">
    <property type="entry name" value="arsC"/>
    <property type="match status" value="1"/>
</dbReference>
<dbReference type="OrthoDB" id="9790554at2"/>
<dbReference type="InterPro" id="IPR036249">
    <property type="entry name" value="Thioredoxin-like_sf"/>
</dbReference>
<dbReference type="EMBL" id="LNXY01000018">
    <property type="protein sequence ID" value="KTC88246.1"/>
    <property type="molecule type" value="Genomic_DNA"/>
</dbReference>
<gene>
    <name evidence="5" type="primary">yfgD</name>
    <name evidence="5" type="ORF">Ldro_0840</name>
</gene>
<dbReference type="AlphaFoldDB" id="A0A0W0SY27"/>
<reference evidence="5 6" key="1">
    <citation type="submission" date="2015-11" db="EMBL/GenBank/DDBJ databases">
        <title>Genomic analysis of 38 Legionella species identifies large and diverse effector repertoires.</title>
        <authorList>
            <person name="Burstein D."/>
            <person name="Amaro F."/>
            <person name="Zusman T."/>
            <person name="Lifshitz Z."/>
            <person name="Cohen O."/>
            <person name="Gilbert J.A."/>
            <person name="Pupko T."/>
            <person name="Shuman H.A."/>
            <person name="Segal G."/>
        </authorList>
    </citation>
    <scope>NUCLEOTIDE SEQUENCE [LARGE SCALE GENOMIC DNA]</scope>
    <source>
        <strain evidence="5 6">ATCC 700990</strain>
    </source>
</reference>
<dbReference type="GO" id="GO:0008794">
    <property type="term" value="F:arsenate reductase (glutaredoxin) activity"/>
    <property type="evidence" value="ECO:0007669"/>
    <property type="project" value="UniProtKB-UniRule"/>
</dbReference>
<evidence type="ECO:0000256" key="4">
    <source>
        <dbReference type="RuleBase" id="RU362029"/>
    </source>
</evidence>
<dbReference type="InterPro" id="IPR006659">
    <property type="entry name" value="Arsenate_reductase"/>
</dbReference>
<dbReference type="Proteomes" id="UP000054736">
    <property type="component" value="Unassembled WGS sequence"/>
</dbReference>
<accession>A0A0W0SY27</accession>
<name>A0A0W0SY27_9GAMM</name>
<evidence type="ECO:0000313" key="6">
    <source>
        <dbReference type="Proteomes" id="UP000054736"/>
    </source>
</evidence>
<dbReference type="EC" id="1.20.4.1" evidence="4"/>
<dbReference type="PANTHER" id="PTHR30041">
    <property type="entry name" value="ARSENATE REDUCTASE"/>
    <property type="match status" value="1"/>
</dbReference>
<comment type="caution">
    <text evidence="5">The sequence shown here is derived from an EMBL/GenBank/DDBJ whole genome shotgun (WGS) entry which is preliminary data.</text>
</comment>
<protein>
    <recommendedName>
        <fullName evidence="4">Arsenate reductase</fullName>
        <ecNumber evidence="4">1.20.4.1</ecNumber>
    </recommendedName>
</protein>
<keyword evidence="6" id="KW-1185">Reference proteome</keyword>
<keyword evidence="2 4" id="KW-0560">Oxidoreductase</keyword>
<dbReference type="Gene3D" id="3.40.30.10">
    <property type="entry name" value="Glutaredoxin"/>
    <property type="match status" value="1"/>
</dbReference>
<proteinExistence type="inferred from homology"/>
<dbReference type="RefSeq" id="WP_058495171.1">
    <property type="nucleotide sequence ID" value="NZ_CAAAIU010000014.1"/>
</dbReference>
<evidence type="ECO:0000256" key="1">
    <source>
        <dbReference type="ARBA" id="ARBA00007198"/>
    </source>
</evidence>
<dbReference type="PATRIC" id="fig|1212489.4.peg.878"/>
<sequence>MITIYHNPRCSKSRACLQLLQQALDEVEVINYLQEPIAIDLLRHFAKHLGMKAIIRDNEAIYKELQLANAEDETLLQAIISHPQLLQRPIVVLGERMIVARPPEKVMELING</sequence>
<dbReference type="Pfam" id="PF03960">
    <property type="entry name" value="ArsC"/>
    <property type="match status" value="1"/>
</dbReference>
<organism evidence="5 6">
    <name type="scientific">Legionella drozanskii LLAP-1</name>
    <dbReference type="NCBI Taxonomy" id="1212489"/>
    <lineage>
        <taxon>Bacteria</taxon>
        <taxon>Pseudomonadati</taxon>
        <taxon>Pseudomonadota</taxon>
        <taxon>Gammaproteobacteria</taxon>
        <taxon>Legionellales</taxon>
        <taxon>Legionellaceae</taxon>
        <taxon>Legionella</taxon>
    </lineage>
</organism>
<dbReference type="PROSITE" id="PS51353">
    <property type="entry name" value="ARSC"/>
    <property type="match status" value="1"/>
</dbReference>
<comment type="similarity">
    <text evidence="1 3 4">Belongs to the ArsC family.</text>
</comment>
<evidence type="ECO:0000256" key="3">
    <source>
        <dbReference type="PROSITE-ProRule" id="PRU01282"/>
    </source>
</evidence>